<feature type="region of interest" description="Disordered" evidence="1">
    <location>
        <begin position="143"/>
        <end position="168"/>
    </location>
</feature>
<dbReference type="GeneID" id="10510956"/>
<keyword evidence="3" id="KW-1185">Reference proteome</keyword>
<protein>
    <submittedName>
        <fullName evidence="2">Uncharacterized protein</fullName>
    </submittedName>
</protein>
<dbReference type="EMBL" id="GL871347">
    <property type="protein sequence ID" value="EGC30215.1"/>
    <property type="molecule type" value="Genomic_DNA"/>
</dbReference>
<evidence type="ECO:0000313" key="2">
    <source>
        <dbReference type="EMBL" id="EGC30215.1"/>
    </source>
</evidence>
<dbReference type="OrthoDB" id="21001at2759"/>
<name>F1A0Q7_DICPU</name>
<organism evidence="2 3">
    <name type="scientific">Dictyostelium purpureum</name>
    <name type="common">Slime mold</name>
    <dbReference type="NCBI Taxonomy" id="5786"/>
    <lineage>
        <taxon>Eukaryota</taxon>
        <taxon>Amoebozoa</taxon>
        <taxon>Evosea</taxon>
        <taxon>Eumycetozoa</taxon>
        <taxon>Dictyostelia</taxon>
        <taxon>Dictyosteliales</taxon>
        <taxon>Dictyosteliaceae</taxon>
        <taxon>Dictyostelium</taxon>
    </lineage>
</organism>
<dbReference type="RefSeq" id="XP_003293251.1">
    <property type="nucleotide sequence ID" value="XM_003293203.1"/>
</dbReference>
<evidence type="ECO:0000313" key="3">
    <source>
        <dbReference type="Proteomes" id="UP000001064"/>
    </source>
</evidence>
<dbReference type="AlphaFoldDB" id="F1A0Q7"/>
<dbReference type="VEuPathDB" id="AmoebaDB:DICPUDRAFT_41767"/>
<sequence>MDNNINNNIIINNNNNNSNINNRNVNINNIDNNEDYLYFDDVLPIFLKFKSSPVEPKTEYENKIMNNKKPYYIQGSKKKELAEWYLEYIELQTDKFLIEEDSFNFSVIPTMYLDTPPSSMAEIDRDLIIVRKHVDHLSFSVNSKANKQTSSPSPSTPQITTPTQQSTLTTPRHHNTVIYNKLVSELITKVHALIDIFIKESLCILYYDLSKLTDQFNIDIFLNNPLV</sequence>
<dbReference type="FunCoup" id="F1A0Q7">
    <property type="interactions" value="70"/>
</dbReference>
<gene>
    <name evidence="2" type="ORF">DICPUDRAFT_41767</name>
</gene>
<feature type="non-terminal residue" evidence="2">
    <location>
        <position position="227"/>
    </location>
</feature>
<dbReference type="eggNOG" id="ENOG502RHGJ">
    <property type="taxonomic scope" value="Eukaryota"/>
</dbReference>
<dbReference type="KEGG" id="dpp:DICPUDRAFT_41767"/>
<accession>F1A0Q7</accession>
<dbReference type="InParanoid" id="F1A0Q7"/>
<evidence type="ECO:0000256" key="1">
    <source>
        <dbReference type="SAM" id="MobiDB-lite"/>
    </source>
</evidence>
<proteinExistence type="predicted"/>
<reference evidence="3" key="1">
    <citation type="journal article" date="2011" name="Genome Biol.">
        <title>Comparative genomics of the social amoebae Dictyostelium discoideum and Dictyostelium purpureum.</title>
        <authorList>
            <consortium name="US DOE Joint Genome Institute (JGI-PGF)"/>
            <person name="Sucgang R."/>
            <person name="Kuo A."/>
            <person name="Tian X."/>
            <person name="Salerno W."/>
            <person name="Parikh A."/>
            <person name="Feasley C.L."/>
            <person name="Dalin E."/>
            <person name="Tu H."/>
            <person name="Huang E."/>
            <person name="Barry K."/>
            <person name="Lindquist E."/>
            <person name="Shapiro H."/>
            <person name="Bruce D."/>
            <person name="Schmutz J."/>
            <person name="Salamov A."/>
            <person name="Fey P."/>
            <person name="Gaudet P."/>
            <person name="Anjard C."/>
            <person name="Babu M.M."/>
            <person name="Basu S."/>
            <person name="Bushmanova Y."/>
            <person name="van der Wel H."/>
            <person name="Katoh-Kurasawa M."/>
            <person name="Dinh C."/>
            <person name="Coutinho P.M."/>
            <person name="Saito T."/>
            <person name="Elias M."/>
            <person name="Schaap P."/>
            <person name="Kay R.R."/>
            <person name="Henrissat B."/>
            <person name="Eichinger L."/>
            <person name="Rivero F."/>
            <person name="Putnam N.H."/>
            <person name="West C.M."/>
            <person name="Loomis W.F."/>
            <person name="Chisholm R.L."/>
            <person name="Shaulsky G."/>
            <person name="Strassmann J.E."/>
            <person name="Queller D.C."/>
            <person name="Kuspa A."/>
            <person name="Grigoriev I.V."/>
        </authorList>
    </citation>
    <scope>NUCLEOTIDE SEQUENCE [LARGE SCALE GENOMIC DNA]</scope>
    <source>
        <strain evidence="3">QSDP1</strain>
    </source>
</reference>
<feature type="compositionally biased region" description="Low complexity" evidence="1">
    <location>
        <begin position="148"/>
        <end position="168"/>
    </location>
</feature>
<dbReference type="Proteomes" id="UP000001064">
    <property type="component" value="Unassembled WGS sequence"/>
</dbReference>